<accession>A0A8D9MA24</accession>
<proteinExistence type="predicted"/>
<dbReference type="Gramene" id="A07p26110.2_BraZ1">
    <property type="protein sequence ID" value="A07p26110.2_BraZ1.CDS"/>
    <property type="gene ID" value="A07g26110.2_BraZ1"/>
</dbReference>
<sequence length="195" mass="20741">MGARAPLYLNVVSPLLGNTTSNISVAPALRRRVSVRSKPGALLFSLILSFFSLLLSCDLHLLCFACCSVPRVSLKTSSHVRSSVSGVDCEGWSNGAGSVYSQAEESAFRAVQGAPLTPWRASSAWRRVGVSPSVSSAVFGLSWSRRAMVVWCRFSVFSWASRSGGICSTCDLRASEVRLLEGVCSSCVEARGGLA</sequence>
<reference evidence="2 3" key="1">
    <citation type="submission" date="2021-07" db="EMBL/GenBank/DDBJ databases">
        <authorList>
            <consortium name="Genoscope - CEA"/>
            <person name="William W."/>
        </authorList>
    </citation>
    <scope>NUCLEOTIDE SEQUENCE [LARGE SCALE GENOMIC DNA]</scope>
</reference>
<dbReference type="AlphaFoldDB" id="A0A8D9MA24"/>
<keyword evidence="1" id="KW-1133">Transmembrane helix</keyword>
<evidence type="ECO:0000313" key="2">
    <source>
        <dbReference type="EMBL" id="CAG7902967.1"/>
    </source>
</evidence>
<evidence type="ECO:0000256" key="1">
    <source>
        <dbReference type="SAM" id="Phobius"/>
    </source>
</evidence>
<evidence type="ECO:0008006" key="4">
    <source>
        <dbReference type="Google" id="ProtNLM"/>
    </source>
</evidence>
<keyword evidence="1" id="KW-0472">Membrane</keyword>
<evidence type="ECO:0000313" key="3">
    <source>
        <dbReference type="Proteomes" id="UP000694005"/>
    </source>
</evidence>
<keyword evidence="1" id="KW-0812">Transmembrane</keyword>
<organism evidence="2 3">
    <name type="scientific">Brassica campestris</name>
    <name type="common">Field mustard</name>
    <dbReference type="NCBI Taxonomy" id="3711"/>
    <lineage>
        <taxon>Eukaryota</taxon>
        <taxon>Viridiplantae</taxon>
        <taxon>Streptophyta</taxon>
        <taxon>Embryophyta</taxon>
        <taxon>Tracheophyta</taxon>
        <taxon>Spermatophyta</taxon>
        <taxon>Magnoliopsida</taxon>
        <taxon>eudicotyledons</taxon>
        <taxon>Gunneridae</taxon>
        <taxon>Pentapetalae</taxon>
        <taxon>rosids</taxon>
        <taxon>malvids</taxon>
        <taxon>Brassicales</taxon>
        <taxon>Brassicaceae</taxon>
        <taxon>Brassiceae</taxon>
        <taxon>Brassica</taxon>
    </lineage>
</organism>
<protein>
    <recommendedName>
        <fullName evidence="4">Transmembrane protein</fullName>
    </recommendedName>
</protein>
<feature type="transmembrane region" description="Helical" evidence="1">
    <location>
        <begin position="40"/>
        <end position="62"/>
    </location>
</feature>
<name>A0A8D9MA24_BRACM</name>
<gene>
    <name evidence="2" type="ORF">BRAPAZ1V2_A07P26110.2</name>
</gene>
<dbReference type="Proteomes" id="UP000694005">
    <property type="component" value="Chromosome A07"/>
</dbReference>
<dbReference type="EMBL" id="LS974623">
    <property type="protein sequence ID" value="CAG7902967.1"/>
    <property type="molecule type" value="Genomic_DNA"/>
</dbReference>